<dbReference type="HOGENOM" id="CLU_000445_110_4_3"/>
<feature type="transmembrane region" description="Helical" evidence="2">
    <location>
        <begin position="6"/>
        <end position="28"/>
    </location>
</feature>
<keyword evidence="2" id="KW-0472">Membrane</keyword>
<feature type="coiled-coil region" evidence="1">
    <location>
        <begin position="417"/>
        <end position="451"/>
    </location>
</feature>
<evidence type="ECO:0000313" key="3">
    <source>
        <dbReference type="EMBL" id="ACL46971.1"/>
    </source>
</evidence>
<dbReference type="EMBL" id="CP001344">
    <property type="protein sequence ID" value="ACL46971.1"/>
    <property type="molecule type" value="Genomic_DNA"/>
</dbReference>
<dbReference type="AlphaFoldDB" id="B8HLA6"/>
<accession>B8HLA6</accession>
<dbReference type="Gene3D" id="6.10.340.10">
    <property type="match status" value="1"/>
</dbReference>
<sequence>MASVRLLIPFLFAAQITAAVGLSGWLAFTNGQRGAEQLAESLAIQRTNRIIRFINTYVDIPDQLLGMIAHPFDRERHEVHELLTIRRLVPLQNSFWDPKDPHRSIQAVVFANQQGDYVEVSRKGQNQRAVAKIDAAEPNILKRYHANASGTLALIDRTSTRYDPRQRPWYQAAQKAGKHTWSPIYSYYSNPSQLEVMAVHPIYSPRADGRRFVGVLGAVVGLTDISDALLPIVSNAGVAFVIEPGGNLVATSTGEPLQIQNQQGVYQRVRASESQHPLIKLSFAAIQSRVQNLDSIKHLGFHIDLAGEPCYVQVRSEQRRGLHWLTIVVFPVSHFMDQVNLNNQLTLVLCGILLVIALWIGYRTARWLTRPIDKLTTMAKLIEAETEATAEVKAAVQECSQRQDEFGQFARLFIVMEEQVRVRQEKLKAQIQQLEIQIDQHKRQQQVQEITESEFFQSLKQRAGELRRKHDVYRSNSPGSQP</sequence>
<reference evidence="3" key="1">
    <citation type="submission" date="2009-01" db="EMBL/GenBank/DDBJ databases">
        <title>Complete sequence of chromosome Cyanothece sp. PCC 7425.</title>
        <authorList>
            <consortium name="US DOE Joint Genome Institute"/>
            <person name="Lucas S."/>
            <person name="Copeland A."/>
            <person name="Lapidus A."/>
            <person name="Glavina del Rio T."/>
            <person name="Dalin E."/>
            <person name="Tice H."/>
            <person name="Bruce D."/>
            <person name="Goodwin L."/>
            <person name="Pitluck S."/>
            <person name="Sims D."/>
            <person name="Meineke L."/>
            <person name="Brettin T."/>
            <person name="Detter J.C."/>
            <person name="Han C."/>
            <person name="Larimer F."/>
            <person name="Land M."/>
            <person name="Hauser L."/>
            <person name="Kyrpides N."/>
            <person name="Ovchinnikova G."/>
            <person name="Liberton M."/>
            <person name="Stoeckel J."/>
            <person name="Banerjee A."/>
            <person name="Singh A."/>
            <person name="Page L."/>
            <person name="Sato H."/>
            <person name="Zhao L."/>
            <person name="Sherman L."/>
            <person name="Pakrasi H."/>
            <person name="Richardson P."/>
        </authorList>
    </citation>
    <scope>NUCLEOTIDE SEQUENCE</scope>
    <source>
        <strain evidence="3">PCC 7425</strain>
    </source>
</reference>
<dbReference type="Pfam" id="PF22673">
    <property type="entry name" value="MCP-like_PDC_1"/>
    <property type="match status" value="1"/>
</dbReference>
<keyword evidence="2" id="KW-1133">Transmembrane helix</keyword>
<proteinExistence type="predicted"/>
<dbReference type="eggNOG" id="COG3850">
    <property type="taxonomic scope" value="Bacteria"/>
</dbReference>
<protein>
    <submittedName>
        <fullName evidence="3">Putative sensor with HAMP domain protein</fullName>
    </submittedName>
</protein>
<name>B8HLA6_CYAP4</name>
<dbReference type="OrthoDB" id="439980at2"/>
<gene>
    <name evidence="3" type="ordered locus">Cyan7425_4665</name>
</gene>
<evidence type="ECO:0000256" key="2">
    <source>
        <dbReference type="SAM" id="Phobius"/>
    </source>
</evidence>
<feature type="transmembrane region" description="Helical" evidence="2">
    <location>
        <begin position="345"/>
        <end position="362"/>
    </location>
</feature>
<keyword evidence="2" id="KW-0812">Transmembrane</keyword>
<dbReference type="CDD" id="cd12913">
    <property type="entry name" value="PDC1_MCP_like"/>
    <property type="match status" value="1"/>
</dbReference>
<dbReference type="STRING" id="395961.Cyan7425_4665"/>
<keyword evidence="1" id="KW-0175">Coiled coil</keyword>
<dbReference type="Gene3D" id="3.30.450.20">
    <property type="entry name" value="PAS domain"/>
    <property type="match status" value="1"/>
</dbReference>
<evidence type="ECO:0000256" key="1">
    <source>
        <dbReference type="SAM" id="Coils"/>
    </source>
</evidence>
<dbReference type="KEGG" id="cyn:Cyan7425_4665"/>
<organism evidence="3">
    <name type="scientific">Cyanothece sp. (strain PCC 7425 / ATCC 29141)</name>
    <dbReference type="NCBI Taxonomy" id="395961"/>
    <lineage>
        <taxon>Bacteria</taxon>
        <taxon>Bacillati</taxon>
        <taxon>Cyanobacteriota</taxon>
        <taxon>Cyanophyceae</taxon>
        <taxon>Gomontiellales</taxon>
        <taxon>Cyanothecaceae</taxon>
        <taxon>Cyanothece</taxon>
    </lineage>
</organism>